<dbReference type="Proteomes" id="UP000709466">
    <property type="component" value="Unassembled WGS sequence"/>
</dbReference>
<dbReference type="PANTHER" id="PTHR43095">
    <property type="entry name" value="SUGAR KINASE"/>
    <property type="match status" value="1"/>
</dbReference>
<dbReference type="Pfam" id="PF21546">
    <property type="entry name" value="FGGY_C_2"/>
    <property type="match status" value="1"/>
</dbReference>
<proteinExistence type="inferred from homology"/>
<dbReference type="Pfam" id="PF00370">
    <property type="entry name" value="FGGY_N"/>
    <property type="match status" value="1"/>
</dbReference>
<sequence length="448" mass="47816">MKHIAVIDVGKTNAKLALVDAATLEEIAVRTRPNVVLTDGPYPHFDLDGHFAFFMEVLAEFQTAYGIDAISITTHGASATLIDHDGAALPMLDYEFSGPDSADGYDALRPSFDATGSPRLPLGLNVGAQLHWLFDAHPDLRNQVKAIVTYPQYWGYRLTGELATDVTSLGCHTDLWEPQNERFSALVDSLGIAGLMAPARKSSDVLGTITDVIAKATGIPSGTPVMVGIHDSNASLYPHLLGREGAFSVVSTGTWVICMAMGGSAQRLDPNRDTLMNVNALGQAVPTSRFMGGREFEIIRKARDWQATDADRDSILGGIYLLPAVEPNTGPFAGRAASCVGLARTEGEELVALSYYLALMTHTCLDLIRAKGPTVIEGPFAKNTDFLAMLAAIRPDGVEVAASATGTSVGAAMLCIPDAKAPETTRVTPPEDSRLAAYATDWWRLVNG</sequence>
<comment type="caution">
    <text evidence="6">The sequence shown here is derived from an EMBL/GenBank/DDBJ whole genome shotgun (WGS) entry which is preliminary data.</text>
</comment>
<dbReference type="PANTHER" id="PTHR43095:SF5">
    <property type="entry name" value="XYLULOSE KINASE"/>
    <property type="match status" value="1"/>
</dbReference>
<protein>
    <submittedName>
        <fullName evidence="6">Carbohydrate kinase</fullName>
    </submittedName>
</protein>
<organism evidence="6 7">
    <name type="scientific">Marivivens donghaensis</name>
    <dbReference type="NCBI Taxonomy" id="1699413"/>
    <lineage>
        <taxon>Bacteria</taxon>
        <taxon>Pseudomonadati</taxon>
        <taxon>Pseudomonadota</taxon>
        <taxon>Alphaproteobacteria</taxon>
        <taxon>Rhodobacterales</taxon>
        <taxon>Paracoccaceae</taxon>
        <taxon>Marivivens group</taxon>
        <taxon>Marivivens</taxon>
    </lineage>
</organism>
<comment type="similarity">
    <text evidence="1">Belongs to the FGGY kinase family.</text>
</comment>
<keyword evidence="3 6" id="KW-0418">Kinase</keyword>
<evidence type="ECO:0000313" key="6">
    <source>
        <dbReference type="EMBL" id="NIY73464.1"/>
    </source>
</evidence>
<dbReference type="EMBL" id="JAATOP010000010">
    <property type="protein sequence ID" value="NIY73464.1"/>
    <property type="molecule type" value="Genomic_DNA"/>
</dbReference>
<feature type="domain" description="Carbohydrate kinase FGGY C-terminal" evidence="5">
    <location>
        <begin position="245"/>
        <end position="416"/>
    </location>
</feature>
<dbReference type="InterPro" id="IPR049382">
    <property type="entry name" value="FGGY_C_2"/>
</dbReference>
<accession>A0ABX0W2H5</accession>
<dbReference type="Gene3D" id="3.30.420.40">
    <property type="match status" value="2"/>
</dbReference>
<keyword evidence="2" id="KW-0808">Transferase</keyword>
<dbReference type="InterPro" id="IPR018484">
    <property type="entry name" value="FGGY_N"/>
</dbReference>
<name>A0ABX0W2H5_9RHOB</name>
<evidence type="ECO:0000256" key="1">
    <source>
        <dbReference type="ARBA" id="ARBA00009156"/>
    </source>
</evidence>
<dbReference type="SUPFAM" id="SSF53067">
    <property type="entry name" value="Actin-like ATPase domain"/>
    <property type="match status" value="1"/>
</dbReference>
<dbReference type="InterPro" id="IPR043129">
    <property type="entry name" value="ATPase_NBD"/>
</dbReference>
<dbReference type="GO" id="GO:0016301">
    <property type="term" value="F:kinase activity"/>
    <property type="evidence" value="ECO:0007669"/>
    <property type="project" value="UniProtKB-KW"/>
</dbReference>
<feature type="domain" description="Carbohydrate kinase FGGY N-terminal" evidence="4">
    <location>
        <begin position="127"/>
        <end position="236"/>
    </location>
</feature>
<evidence type="ECO:0000259" key="5">
    <source>
        <dbReference type="Pfam" id="PF21546"/>
    </source>
</evidence>
<keyword evidence="7" id="KW-1185">Reference proteome</keyword>
<dbReference type="RefSeq" id="WP_167638846.1">
    <property type="nucleotide sequence ID" value="NZ_JAATOP010000010.1"/>
</dbReference>
<evidence type="ECO:0000256" key="2">
    <source>
        <dbReference type="ARBA" id="ARBA00022679"/>
    </source>
</evidence>
<dbReference type="InterPro" id="IPR050406">
    <property type="entry name" value="FGGY_Carb_Kinase"/>
</dbReference>
<evidence type="ECO:0000313" key="7">
    <source>
        <dbReference type="Proteomes" id="UP000709466"/>
    </source>
</evidence>
<gene>
    <name evidence="6" type="ORF">HCZ30_13615</name>
</gene>
<evidence type="ECO:0000256" key="3">
    <source>
        <dbReference type="ARBA" id="ARBA00022777"/>
    </source>
</evidence>
<reference evidence="6 7" key="1">
    <citation type="submission" date="2020-03" db="EMBL/GenBank/DDBJ databases">
        <title>Bacterial isolates of synthetic phycosphere.</title>
        <authorList>
            <person name="Fu H."/>
            <person name="Moran M.A."/>
        </authorList>
    </citation>
    <scope>NUCLEOTIDE SEQUENCE [LARGE SCALE GENOMIC DNA]</scope>
    <source>
        <strain evidence="6 7">HF1</strain>
    </source>
</reference>
<evidence type="ECO:0000259" key="4">
    <source>
        <dbReference type="Pfam" id="PF00370"/>
    </source>
</evidence>
<dbReference type="CDD" id="cd07772">
    <property type="entry name" value="ASKHA_NBD_FGGY_NaCK-like"/>
    <property type="match status" value="1"/>
</dbReference>